<dbReference type="Proteomes" id="UP000236162">
    <property type="component" value="Unassembled WGS sequence"/>
</dbReference>
<evidence type="ECO:0000313" key="6">
    <source>
        <dbReference type="Proteomes" id="UP000277896"/>
    </source>
</evidence>
<organism evidence="3 6">
    <name type="scientific">Lactiplantibacillus paraplantarum</name>
    <dbReference type="NCBI Taxonomy" id="60520"/>
    <lineage>
        <taxon>Bacteria</taxon>
        <taxon>Bacillati</taxon>
        <taxon>Bacillota</taxon>
        <taxon>Bacilli</taxon>
        <taxon>Lactobacillales</taxon>
        <taxon>Lactobacillaceae</taxon>
        <taxon>Lactiplantibacillus</taxon>
    </lineage>
</organism>
<protein>
    <submittedName>
        <fullName evidence="3">Uncharacterized protein</fullName>
    </submittedName>
</protein>
<feature type="region of interest" description="Disordered" evidence="1">
    <location>
        <begin position="35"/>
        <end position="65"/>
    </location>
</feature>
<evidence type="ECO:0000313" key="3">
    <source>
        <dbReference type="EMBL" id="AYJ38281.1"/>
    </source>
</evidence>
<dbReference type="EMBL" id="BDOR01000026">
    <property type="protein sequence ID" value="GBF03286.1"/>
    <property type="molecule type" value="Genomic_DNA"/>
</dbReference>
<feature type="compositionally biased region" description="Basic and acidic residues" evidence="1">
    <location>
        <begin position="40"/>
        <end position="65"/>
    </location>
</feature>
<dbReference type="RefSeq" id="WP_021731301.1">
    <property type="nucleotide sequence ID" value="NZ_AVAI01000117.1"/>
</dbReference>
<dbReference type="Proteomes" id="UP000277896">
    <property type="component" value="Chromosome"/>
</dbReference>
<gene>
    <name evidence="3" type="ORF">LP667_05375</name>
    <name evidence="4" type="ORF">LPPLD21_02841</name>
</gene>
<keyword evidence="2" id="KW-0472">Membrane</keyword>
<name>A0A098R871_9LACO</name>
<proteinExistence type="predicted"/>
<reference evidence="4 5" key="1">
    <citation type="submission" date="2017-04" db="EMBL/GenBank/DDBJ databases">
        <title>In vitro and in silico characterization of Lactobacillus paraplantarum D2-1, a starter culture for soymilk fermentation.</title>
        <authorList>
            <person name="Endo A."/>
            <person name="Sasaki F."/>
            <person name="Maeno S."/>
            <person name="Kanesaki Y."/>
            <person name="Kubota E."/>
            <person name="Torres G.A."/>
            <person name="Tomita S."/>
            <person name="Nakagawa J."/>
        </authorList>
    </citation>
    <scope>NUCLEOTIDE SEQUENCE [LARGE SCALE GENOMIC DNA]</scope>
    <source>
        <strain evidence="4 5">D2-1</strain>
    </source>
</reference>
<reference evidence="3 6" key="2">
    <citation type="submission" date="2018-10" db="EMBL/GenBank/DDBJ databases">
        <title>Genome seuquencing of Lactobacillus species.</title>
        <authorList>
            <person name="Baek C."/>
            <person name="Yi H."/>
        </authorList>
    </citation>
    <scope>NUCLEOTIDE SEQUENCE [LARGE SCALE GENOMIC DNA]</scope>
    <source>
        <strain evidence="3 6">DSM 10667</strain>
    </source>
</reference>
<accession>A0A098R871</accession>
<dbReference type="KEGG" id="lpx:ASU28_05215"/>
<feature type="transmembrane region" description="Helical" evidence="2">
    <location>
        <begin position="13"/>
        <end position="30"/>
    </location>
</feature>
<evidence type="ECO:0000313" key="5">
    <source>
        <dbReference type="Proteomes" id="UP000236162"/>
    </source>
</evidence>
<dbReference type="AlphaFoldDB" id="A0A098R871"/>
<dbReference type="EMBL" id="CP032744">
    <property type="protein sequence ID" value="AYJ38281.1"/>
    <property type="molecule type" value="Genomic_DNA"/>
</dbReference>
<dbReference type="eggNOG" id="ENOG5030ADN">
    <property type="taxonomic scope" value="Bacteria"/>
</dbReference>
<evidence type="ECO:0000256" key="1">
    <source>
        <dbReference type="SAM" id="MobiDB-lite"/>
    </source>
</evidence>
<sequence>MLMIMTIYGTVKMFTRMIVYCGIGGLVLIVRHHNRKKRRKEMDEGTKRIMRNTPKDENGKYPWEK</sequence>
<keyword evidence="2" id="KW-1133">Transmembrane helix</keyword>
<evidence type="ECO:0000313" key="4">
    <source>
        <dbReference type="EMBL" id="GBF03286.1"/>
    </source>
</evidence>
<keyword evidence="5" id="KW-1185">Reference proteome</keyword>
<evidence type="ECO:0000256" key="2">
    <source>
        <dbReference type="SAM" id="Phobius"/>
    </source>
</evidence>
<keyword evidence="2" id="KW-0812">Transmembrane</keyword>